<accession>A0ABW5QK64</accession>
<keyword evidence="1 2" id="KW-0732">Signal</keyword>
<dbReference type="RefSeq" id="WP_386833049.1">
    <property type="nucleotide sequence ID" value="NZ_JBHUNP010000001.1"/>
</dbReference>
<evidence type="ECO:0000256" key="1">
    <source>
        <dbReference type="ARBA" id="ARBA00022729"/>
    </source>
</evidence>
<evidence type="ECO:0000259" key="3">
    <source>
        <dbReference type="Pfam" id="PF13505"/>
    </source>
</evidence>
<sequence>MRGTKGLAASVAAAALLMATGASAQQIETVMVLPTVDSQAYQTSSFVWDGFYVGAQAAIVATKTHEINGVVGPEQLLGDIGGHAGVFAGYRMTVTDWLVLGVDVEANNVATEYLFNAANYGALKWDAAVRATLGYPVAPNVLAYGIVGYNWGRFDMSPGIGTADSAFTAGGWQLGVGADMMVTDNIMARLQATWTHFGVNNLPSGGNPAFGTSEPSDLVVRAGLGWKF</sequence>
<dbReference type="SUPFAM" id="SSF56925">
    <property type="entry name" value="OMPA-like"/>
    <property type="match status" value="1"/>
</dbReference>
<feature type="chain" id="PRO_5046047923" evidence="2">
    <location>
        <begin position="25"/>
        <end position="228"/>
    </location>
</feature>
<dbReference type="Pfam" id="PF13505">
    <property type="entry name" value="OMP_b-brl"/>
    <property type="match status" value="1"/>
</dbReference>
<gene>
    <name evidence="4" type="ORF">ACFSX5_09310</name>
</gene>
<name>A0ABW5QK64_9HYPH</name>
<feature type="signal peptide" evidence="2">
    <location>
        <begin position="1"/>
        <end position="24"/>
    </location>
</feature>
<evidence type="ECO:0000313" key="5">
    <source>
        <dbReference type="Proteomes" id="UP001597521"/>
    </source>
</evidence>
<dbReference type="InterPro" id="IPR011250">
    <property type="entry name" value="OMP/PagP_B-barrel"/>
</dbReference>
<keyword evidence="5" id="KW-1185">Reference proteome</keyword>
<organism evidence="4 5">
    <name type="scientific">Devosia albogilva</name>
    <dbReference type="NCBI Taxonomy" id="429726"/>
    <lineage>
        <taxon>Bacteria</taxon>
        <taxon>Pseudomonadati</taxon>
        <taxon>Pseudomonadota</taxon>
        <taxon>Alphaproteobacteria</taxon>
        <taxon>Hyphomicrobiales</taxon>
        <taxon>Devosiaceae</taxon>
        <taxon>Devosia</taxon>
    </lineage>
</organism>
<dbReference type="Proteomes" id="UP001597521">
    <property type="component" value="Unassembled WGS sequence"/>
</dbReference>
<feature type="domain" description="Outer membrane protein beta-barrel" evidence="3">
    <location>
        <begin position="14"/>
        <end position="228"/>
    </location>
</feature>
<dbReference type="Gene3D" id="2.40.160.20">
    <property type="match status" value="1"/>
</dbReference>
<proteinExistence type="predicted"/>
<dbReference type="EMBL" id="JBHUNP010000001">
    <property type="protein sequence ID" value="MFD2647988.1"/>
    <property type="molecule type" value="Genomic_DNA"/>
</dbReference>
<evidence type="ECO:0000313" key="4">
    <source>
        <dbReference type="EMBL" id="MFD2647988.1"/>
    </source>
</evidence>
<evidence type="ECO:0000256" key="2">
    <source>
        <dbReference type="SAM" id="SignalP"/>
    </source>
</evidence>
<protein>
    <submittedName>
        <fullName evidence="4">Outer membrane protein</fullName>
    </submittedName>
</protein>
<comment type="caution">
    <text evidence="4">The sequence shown here is derived from an EMBL/GenBank/DDBJ whole genome shotgun (WGS) entry which is preliminary data.</text>
</comment>
<reference evidence="5" key="1">
    <citation type="journal article" date="2019" name="Int. J. Syst. Evol. Microbiol.">
        <title>The Global Catalogue of Microorganisms (GCM) 10K type strain sequencing project: providing services to taxonomists for standard genome sequencing and annotation.</title>
        <authorList>
            <consortium name="The Broad Institute Genomics Platform"/>
            <consortium name="The Broad Institute Genome Sequencing Center for Infectious Disease"/>
            <person name="Wu L."/>
            <person name="Ma J."/>
        </authorList>
    </citation>
    <scope>NUCLEOTIDE SEQUENCE [LARGE SCALE GENOMIC DNA]</scope>
    <source>
        <strain evidence="5">CCM 7427</strain>
    </source>
</reference>
<dbReference type="InterPro" id="IPR027385">
    <property type="entry name" value="Beta-barrel_OMP"/>
</dbReference>